<evidence type="ECO:0000256" key="3">
    <source>
        <dbReference type="ARBA" id="ARBA00022827"/>
    </source>
</evidence>
<dbReference type="InterPro" id="IPR055178">
    <property type="entry name" value="RsdA/BaiN/AoA(So)-like_dom"/>
</dbReference>
<dbReference type="Pfam" id="PF03486">
    <property type="entry name" value="HI0933_like"/>
    <property type="match status" value="1"/>
</dbReference>
<dbReference type="Proteomes" id="UP000325333">
    <property type="component" value="Unassembled WGS sequence"/>
</dbReference>
<dbReference type="PANTHER" id="PTHR42887">
    <property type="entry name" value="OS12G0638800 PROTEIN"/>
    <property type="match status" value="1"/>
</dbReference>
<dbReference type="SUPFAM" id="SSF160996">
    <property type="entry name" value="HI0933 insert domain-like"/>
    <property type="match status" value="1"/>
</dbReference>
<gene>
    <name evidence="6" type="ORF">FH063_005173</name>
</gene>
<reference evidence="6 7" key="1">
    <citation type="submission" date="2019-07" db="EMBL/GenBank/DDBJ databases">
        <title>Genome sequencing of the stress-tolerant strain Azospirillum brasilense Az19.</title>
        <authorList>
            <person name="Maroniche G.A."/>
            <person name="Garcia J.E."/>
            <person name="Pagnussat L."/>
            <person name="Amenta M."/>
            <person name="Creus C.M."/>
        </authorList>
    </citation>
    <scope>NUCLEOTIDE SEQUENCE [LARGE SCALE GENOMIC DNA]</scope>
    <source>
        <strain evidence="6 7">Az19</strain>
    </source>
</reference>
<dbReference type="EMBL" id="VEWN01000006">
    <property type="protein sequence ID" value="KAA1055402.1"/>
    <property type="molecule type" value="Genomic_DNA"/>
</dbReference>
<dbReference type="InterPro" id="IPR036188">
    <property type="entry name" value="FAD/NAD-bd_sf"/>
</dbReference>
<comment type="caution">
    <text evidence="6">The sequence shown here is derived from an EMBL/GenBank/DDBJ whole genome shotgun (WGS) entry which is preliminary data.</text>
</comment>
<dbReference type="NCBIfam" id="TIGR00275">
    <property type="entry name" value="aminoacetone oxidase family FAD-binding enzyme"/>
    <property type="match status" value="1"/>
</dbReference>
<keyword evidence="2" id="KW-0285">Flavoprotein</keyword>
<evidence type="ECO:0000313" key="6">
    <source>
        <dbReference type="EMBL" id="KAA1055402.1"/>
    </source>
</evidence>
<dbReference type="InterPro" id="IPR022460">
    <property type="entry name" value="Flavoprotein_PP4765"/>
</dbReference>
<protein>
    <recommendedName>
        <fullName evidence="8">TIGR03862 family flavoprotein</fullName>
    </recommendedName>
</protein>
<evidence type="ECO:0008006" key="8">
    <source>
        <dbReference type="Google" id="ProtNLM"/>
    </source>
</evidence>
<dbReference type="Pfam" id="PF22780">
    <property type="entry name" value="HI0933_like_1st"/>
    <property type="match status" value="1"/>
</dbReference>
<dbReference type="Gene3D" id="2.40.30.10">
    <property type="entry name" value="Translation factors"/>
    <property type="match status" value="1"/>
</dbReference>
<dbReference type="InterPro" id="IPR023166">
    <property type="entry name" value="BaiN-like_dom_sf"/>
</dbReference>
<evidence type="ECO:0000256" key="1">
    <source>
        <dbReference type="ARBA" id="ARBA00001974"/>
    </source>
</evidence>
<evidence type="ECO:0000259" key="5">
    <source>
        <dbReference type="Pfam" id="PF22780"/>
    </source>
</evidence>
<feature type="domain" description="RsdA/BaiN/AoA(So)-like Rossmann fold-like" evidence="4">
    <location>
        <begin position="25"/>
        <end position="415"/>
    </location>
</feature>
<feature type="domain" description="RsdA/BaiN/AoA(So)-like insert" evidence="5">
    <location>
        <begin position="213"/>
        <end position="363"/>
    </location>
</feature>
<dbReference type="InterPro" id="IPR004792">
    <property type="entry name" value="BaiN-like"/>
</dbReference>
<proteinExistence type="predicted"/>
<evidence type="ECO:0000313" key="7">
    <source>
        <dbReference type="Proteomes" id="UP000325333"/>
    </source>
</evidence>
<dbReference type="Gene3D" id="3.50.50.60">
    <property type="entry name" value="FAD/NAD(P)-binding domain"/>
    <property type="match status" value="1"/>
</dbReference>
<name>A0A5B0KRX2_9PROT</name>
<evidence type="ECO:0000256" key="2">
    <source>
        <dbReference type="ARBA" id="ARBA00022630"/>
    </source>
</evidence>
<comment type="cofactor">
    <cofactor evidence="1">
        <name>FAD</name>
        <dbReference type="ChEBI" id="CHEBI:57692"/>
    </cofactor>
</comment>
<dbReference type="Gene3D" id="1.10.8.260">
    <property type="entry name" value="HI0933 insert domain-like"/>
    <property type="match status" value="1"/>
</dbReference>
<dbReference type="PANTHER" id="PTHR42887:SF1">
    <property type="entry name" value="BLR3961 PROTEIN"/>
    <property type="match status" value="1"/>
</dbReference>
<sequence length="423" mass="44836">MGPVDILHPSGDPMTDAPDTVFSPDVAIIGAGPAGLMAAEVIAAAGRSVAVYERMPTPARKLLLAGRGGLNLTHSEVLDAFIARYGAQAPLFTDLLADLSPADLRDWATGLGIETFVGSSGRVFPVQMKASTLVRAWLRRLEGLGVTLHTRHRWLGWDASGALRFLRGDGTETTVAPRATLLALGGASWPRTGSDGAWTELLAARGVDIAPLRPSNMGFEVPWSDHLRERFAGQPVKSVGLAFGDRRLKGEFVITETGIEGGAVYALSAPLRDAIEREGWAALTIDLMPDLPESAIAKRLRRRGAESLSTFLKKSLSLTGPRAALLREFTPASELSDPAALARHIKGLSMVLTGLRPIERAISTAGGVRLGELDNSLMLTRLPGTFIAGEMLDWEAPTGGYLLQGCFAMGTRAGKGVLGYLGG</sequence>
<evidence type="ECO:0000259" key="4">
    <source>
        <dbReference type="Pfam" id="PF03486"/>
    </source>
</evidence>
<keyword evidence="3" id="KW-0274">FAD</keyword>
<dbReference type="AlphaFoldDB" id="A0A5B0KRX2"/>
<dbReference type="NCBIfam" id="TIGR03862">
    <property type="entry name" value="flavo_PP4765"/>
    <property type="match status" value="1"/>
</dbReference>
<dbReference type="SUPFAM" id="SSF51905">
    <property type="entry name" value="FAD/NAD(P)-binding domain"/>
    <property type="match status" value="1"/>
</dbReference>
<dbReference type="PRINTS" id="PR00419">
    <property type="entry name" value="ADXRDTASE"/>
</dbReference>
<accession>A0A5B0KRX2</accession>
<dbReference type="InterPro" id="IPR057661">
    <property type="entry name" value="RsdA/BaiN/AoA(So)_Rossmann"/>
</dbReference>
<organism evidence="6 7">
    <name type="scientific">Azospirillum argentinense</name>
    <dbReference type="NCBI Taxonomy" id="2970906"/>
    <lineage>
        <taxon>Bacteria</taxon>
        <taxon>Pseudomonadati</taxon>
        <taxon>Pseudomonadota</taxon>
        <taxon>Alphaproteobacteria</taxon>
        <taxon>Rhodospirillales</taxon>
        <taxon>Azospirillaceae</taxon>
        <taxon>Azospirillum</taxon>
    </lineage>
</organism>